<organism evidence="3">
    <name type="scientific">candidate division WOR-3 bacterium</name>
    <dbReference type="NCBI Taxonomy" id="2052148"/>
    <lineage>
        <taxon>Bacteria</taxon>
        <taxon>Bacteria division WOR-3</taxon>
    </lineage>
</organism>
<protein>
    <recommendedName>
        <fullName evidence="4">ApeA N-terminal domain-containing protein</fullName>
    </recommendedName>
</protein>
<evidence type="ECO:0008006" key="4">
    <source>
        <dbReference type="Google" id="ProtNLM"/>
    </source>
</evidence>
<dbReference type="Pfam" id="PF18862">
    <property type="entry name" value="ApeA_NTD1"/>
    <property type="match status" value="1"/>
</dbReference>
<evidence type="ECO:0000259" key="1">
    <source>
        <dbReference type="Pfam" id="PF18739"/>
    </source>
</evidence>
<dbReference type="InterPro" id="IPR041229">
    <property type="entry name" value="HEPN_Apea"/>
</dbReference>
<reference evidence="3" key="1">
    <citation type="journal article" date="2020" name="mSystems">
        <title>Genome- and Community-Level Interaction Insights into Carbon Utilization and Element Cycling Functions of Hydrothermarchaeota in Hydrothermal Sediment.</title>
        <authorList>
            <person name="Zhou Z."/>
            <person name="Liu Y."/>
            <person name="Xu W."/>
            <person name="Pan J."/>
            <person name="Luo Z.H."/>
            <person name="Li M."/>
        </authorList>
    </citation>
    <scope>NUCLEOTIDE SEQUENCE [LARGE SCALE GENOMIC DNA]</scope>
    <source>
        <strain evidence="3">SpSt-1182</strain>
    </source>
</reference>
<comment type="caution">
    <text evidence="3">The sequence shown here is derived from an EMBL/GenBank/DDBJ whole genome shotgun (WGS) entry which is preliminary data.</text>
</comment>
<dbReference type="Proteomes" id="UP000885672">
    <property type="component" value="Unassembled WGS sequence"/>
</dbReference>
<gene>
    <name evidence="3" type="ORF">ENN51_06745</name>
</gene>
<evidence type="ECO:0000313" key="3">
    <source>
        <dbReference type="EMBL" id="HDQ99963.1"/>
    </source>
</evidence>
<dbReference type="EMBL" id="DSBX01000255">
    <property type="protein sequence ID" value="HDQ99963.1"/>
    <property type="molecule type" value="Genomic_DNA"/>
</dbReference>
<dbReference type="Pfam" id="PF18739">
    <property type="entry name" value="HEPN_Apea"/>
    <property type="match status" value="1"/>
</dbReference>
<evidence type="ECO:0000259" key="2">
    <source>
        <dbReference type="Pfam" id="PF18862"/>
    </source>
</evidence>
<dbReference type="InterPro" id="IPR041223">
    <property type="entry name" value="ApeA_NTD"/>
</dbReference>
<dbReference type="AlphaFoldDB" id="A0A7V0T6Q6"/>
<sequence>MTGSFGDIEQRHTWPDVVLGELDDGTNATLLRCWRADILELCAGSAIPSDARFAAETALVGRHFDSPEAAAFESVEVSYLGLLEWLGPGAFSGRSRNGAQTWHHTAIPNLSISVGDQVLGLKTAFAADEDPSVWLNHEKLLYLTCSRNQVLPFSSWRSGFLALIRDFLTFAMRQDTPPVRIRAFPANAKPEEVVDIYLYGMAHPQDEVFSRRTRVLFWYFSRPGSAESALSEWLAKADTLESVRVLHCELLRRPELPIRLQFLLAMQSLEAFHRCTREGVYLLKEEWEPVIQTLEKAVKSAATGGLKDSLVQRLKYGNEYSLRKRLTELVTEYKKGLGDTEMPVGAMVDKRNELTHPKNPTHPSQAEIEDISLLTELAQALTEACLLSALGLSEDFIRDRVGQEEQCRSASDEWKRRHP</sequence>
<name>A0A7V0T6Q6_UNCW3</name>
<proteinExistence type="predicted"/>
<feature type="domain" description="ApeA N-terminal" evidence="2">
    <location>
        <begin position="3"/>
        <end position="233"/>
    </location>
</feature>
<feature type="domain" description="Apea-like HEPN" evidence="1">
    <location>
        <begin position="263"/>
        <end position="395"/>
    </location>
</feature>
<accession>A0A7V0T6Q6</accession>